<protein>
    <submittedName>
        <fullName evidence="1">McrC family protein</fullName>
    </submittedName>
</protein>
<dbReference type="Proteomes" id="UP000776651">
    <property type="component" value="Unassembled WGS sequence"/>
</dbReference>
<comment type="caution">
    <text evidence="1">The sequence shown here is derived from an EMBL/GenBank/DDBJ whole genome shotgun (WGS) entry which is preliminary data.</text>
</comment>
<reference evidence="1 2" key="1">
    <citation type="submission" date="2021-08" db="EMBL/GenBank/DDBJ databases">
        <title>Comparative Genomics Analysis of the Genus Qipengyuania Reveals Extensive Genetic Diversity and Metabolic Versatility, Including the Description of Fifteen Novel Species.</title>
        <authorList>
            <person name="Liu Y."/>
        </authorList>
    </citation>
    <scope>NUCLEOTIDE SEQUENCE [LARGE SCALE GENOMIC DNA]</scope>
    <source>
        <strain evidence="1 2">GH25</strain>
    </source>
</reference>
<organism evidence="1 2">
    <name type="scientific">Qipengyuania pacifica</name>
    <dbReference type="NCBI Taxonomy" id="2860199"/>
    <lineage>
        <taxon>Bacteria</taxon>
        <taxon>Pseudomonadati</taxon>
        <taxon>Pseudomonadota</taxon>
        <taxon>Alphaproteobacteria</taxon>
        <taxon>Sphingomonadales</taxon>
        <taxon>Erythrobacteraceae</taxon>
        <taxon>Qipengyuania</taxon>
    </lineage>
</organism>
<dbReference type="InterPro" id="IPR019292">
    <property type="entry name" value="McrC"/>
</dbReference>
<gene>
    <name evidence="1" type="ORF">K3177_05030</name>
</gene>
<keyword evidence="2" id="KW-1185">Reference proteome</keyword>
<evidence type="ECO:0000313" key="2">
    <source>
        <dbReference type="Proteomes" id="UP000776651"/>
    </source>
</evidence>
<evidence type="ECO:0000313" key="1">
    <source>
        <dbReference type="EMBL" id="MBX7487870.1"/>
    </source>
</evidence>
<accession>A0ABS7JCW0</accession>
<dbReference type="Pfam" id="PF10117">
    <property type="entry name" value="McrBC"/>
    <property type="match status" value="1"/>
</dbReference>
<dbReference type="EMBL" id="JAIGNQ010000001">
    <property type="protein sequence ID" value="MBX7487870.1"/>
    <property type="molecule type" value="Genomic_DNA"/>
</dbReference>
<dbReference type="RefSeq" id="WP_221597360.1">
    <property type="nucleotide sequence ID" value="NZ_JAIGNQ010000001.1"/>
</dbReference>
<proteinExistence type="predicted"/>
<name>A0ABS7JCW0_9SPHN</name>
<sequence length="401" mass="44534">MPNEAVEALILRRGEVIRRRHGLKENPLSSGRDGFRSKGIAGVVSLSPTINLEIRPKFAGPSDNWRADLIFLALISASGRLDFNSSIAADTAKTATLADLVARVVLNTIQLNHRHPLRLRRRENFQSFEIQHEVDPEVFFNPGEDGWLQQRYVTTWDNEFWATIRAGMLMLETSVRDVHLIMRLREVASRWGTTTALPSRHRRILPPRLNQWQTTYDICFDILQGSTLSPGFGGFQSFEFTLDMWRVWETLVSKSLVTTFGADKVALQEDFQLGIVQRATHSGPITVRPDGLLVGPTPTVIDAKYKGRWDKDAEPITAADRYEAMAFMEASGSDLTVLLYPDLAGRSVSDPPRLVQREKVPQGIICAVSIGLGGISAPGGRKSFATGVYNAVNDATSLAFS</sequence>